<gene>
    <name evidence="2" type="ORF">Cvel_27366</name>
</gene>
<reference evidence="2" key="1">
    <citation type="submission" date="2014-11" db="EMBL/GenBank/DDBJ databases">
        <authorList>
            <person name="Otto D Thomas"/>
            <person name="Naeem Raeece"/>
        </authorList>
    </citation>
    <scope>NUCLEOTIDE SEQUENCE</scope>
</reference>
<sequence>MTQPQIATEISAGLPGAETGKGKGRTLGARLKGTKGAAAGLRLGTVKAVEDLPTGGNPVGQPPGPTPRRAICFPQAARQEEPKKKDSWVPHV</sequence>
<evidence type="ECO:0000313" key="2">
    <source>
        <dbReference type="EMBL" id="CEM43221.1"/>
    </source>
</evidence>
<feature type="region of interest" description="Disordered" evidence="1">
    <location>
        <begin position="1"/>
        <end position="28"/>
    </location>
</feature>
<accession>A0A0G4HGI6</accession>
<dbReference type="EMBL" id="CDMZ01002633">
    <property type="protein sequence ID" value="CEM43221.1"/>
    <property type="molecule type" value="Genomic_DNA"/>
</dbReference>
<name>A0A0G4HGI6_9ALVE</name>
<protein>
    <submittedName>
        <fullName evidence="2">Uncharacterized protein</fullName>
    </submittedName>
</protein>
<proteinExistence type="predicted"/>
<dbReference type="VEuPathDB" id="CryptoDB:Cvel_27366"/>
<evidence type="ECO:0000256" key="1">
    <source>
        <dbReference type="SAM" id="MobiDB-lite"/>
    </source>
</evidence>
<organism evidence="2">
    <name type="scientific">Chromera velia CCMP2878</name>
    <dbReference type="NCBI Taxonomy" id="1169474"/>
    <lineage>
        <taxon>Eukaryota</taxon>
        <taxon>Sar</taxon>
        <taxon>Alveolata</taxon>
        <taxon>Colpodellida</taxon>
        <taxon>Chromeraceae</taxon>
        <taxon>Chromera</taxon>
    </lineage>
</organism>
<dbReference type="AlphaFoldDB" id="A0A0G4HGI6"/>